<dbReference type="Pfam" id="PF01096">
    <property type="entry name" value="Zn_ribbon_TFIIS"/>
    <property type="match status" value="1"/>
</dbReference>
<sequence>MPPKAKKLYPALLLNQKGEVNQINISGATTGFTLEAAHAHFKKAYKLSPIGSYVYKTYTLFLFGALDGEDGAENQHQMPPPYDSTIFYYDILVVVSKSENSFAEPVNFTVEEYEAFYTKSFGGYISNEDAESDNEIIEDVVGDPILDEGKEFVNDDEEDSEDEEEDVDDKEDNLGEVDPDIDVPEKVKVSRKRKGPVKNSSTSILSGTATAYPERPILEETEQLQEEAIPTEIVTHENSHRNKIYTSLKRLFADDLTELQIFQLEVSIYNGAIKRAKMQQSVRSWTYPLFVYIYRMHAMHIASNFSNKAYVGNTELFERFRGGEIQIQDLSKMDQYELNPTRWKRQFDNQQIREKRQLEGNRSMATDIFLCNRCHKRECTYYEMQTRSADEPMTIFITCLACGKHWRQ</sequence>
<evidence type="ECO:0000256" key="2">
    <source>
        <dbReference type="ARBA" id="ARBA00022771"/>
    </source>
</evidence>
<organism evidence="6">
    <name type="scientific">viral metagenome</name>
    <dbReference type="NCBI Taxonomy" id="1070528"/>
    <lineage>
        <taxon>unclassified sequences</taxon>
        <taxon>metagenomes</taxon>
        <taxon>organismal metagenomes</taxon>
    </lineage>
</organism>
<protein>
    <recommendedName>
        <fullName evidence="5">TFIIS-type domain-containing protein</fullName>
    </recommendedName>
</protein>
<proteinExistence type="predicted"/>
<name>A0A6C0K3K7_9ZZZZ</name>
<feature type="domain" description="TFIIS-type" evidence="5">
    <location>
        <begin position="367"/>
        <end position="407"/>
    </location>
</feature>
<feature type="region of interest" description="Disordered" evidence="4">
    <location>
        <begin position="147"/>
        <end position="182"/>
    </location>
</feature>
<dbReference type="SMART" id="SM00440">
    <property type="entry name" value="ZnF_C2C2"/>
    <property type="match status" value="1"/>
</dbReference>
<evidence type="ECO:0000256" key="3">
    <source>
        <dbReference type="ARBA" id="ARBA00022833"/>
    </source>
</evidence>
<dbReference type="PANTHER" id="PTHR11239">
    <property type="entry name" value="DNA-DIRECTED RNA POLYMERASE"/>
    <property type="match status" value="1"/>
</dbReference>
<dbReference type="CDD" id="cd13749">
    <property type="entry name" value="Zn-ribbon_TFIIS"/>
    <property type="match status" value="1"/>
</dbReference>
<dbReference type="Gene3D" id="2.20.25.10">
    <property type="match status" value="1"/>
</dbReference>
<dbReference type="InterPro" id="IPR001222">
    <property type="entry name" value="Znf_TFIIS"/>
</dbReference>
<dbReference type="GO" id="GO:0006386">
    <property type="term" value="P:termination of RNA polymerase III transcription"/>
    <property type="evidence" value="ECO:0007669"/>
    <property type="project" value="TreeGrafter"/>
</dbReference>
<keyword evidence="2" id="KW-0863">Zinc-finger</keyword>
<feature type="compositionally biased region" description="Acidic residues" evidence="4">
    <location>
        <begin position="154"/>
        <end position="182"/>
    </location>
</feature>
<evidence type="ECO:0000256" key="4">
    <source>
        <dbReference type="SAM" id="MobiDB-lite"/>
    </source>
</evidence>
<dbReference type="InterPro" id="IPR012164">
    <property type="entry name" value="Rpa12/Rpb9/Rpc10/TFS"/>
</dbReference>
<reference evidence="6" key="1">
    <citation type="journal article" date="2020" name="Nature">
        <title>Giant virus diversity and host interactions through global metagenomics.</title>
        <authorList>
            <person name="Schulz F."/>
            <person name="Roux S."/>
            <person name="Paez-Espino D."/>
            <person name="Jungbluth S."/>
            <person name="Walsh D.A."/>
            <person name="Denef V.J."/>
            <person name="McMahon K.D."/>
            <person name="Konstantinidis K.T."/>
            <person name="Eloe-Fadrosh E.A."/>
            <person name="Kyrpides N.C."/>
            <person name="Woyke T."/>
        </authorList>
    </citation>
    <scope>NUCLEOTIDE SEQUENCE</scope>
    <source>
        <strain evidence="6">GVMAG-S-1101172-89</strain>
    </source>
</reference>
<dbReference type="PROSITE" id="PS51133">
    <property type="entry name" value="ZF_TFIIS_2"/>
    <property type="match status" value="1"/>
</dbReference>
<keyword evidence="3" id="KW-0862">Zinc</keyword>
<dbReference type="GO" id="GO:0005666">
    <property type="term" value="C:RNA polymerase III complex"/>
    <property type="evidence" value="ECO:0007669"/>
    <property type="project" value="TreeGrafter"/>
</dbReference>
<evidence type="ECO:0000259" key="5">
    <source>
        <dbReference type="PROSITE" id="PS51133"/>
    </source>
</evidence>
<dbReference type="PROSITE" id="PS00466">
    <property type="entry name" value="ZF_TFIIS_1"/>
    <property type="match status" value="1"/>
</dbReference>
<accession>A0A6C0K3K7</accession>
<dbReference type="EMBL" id="MN740808">
    <property type="protein sequence ID" value="QHU12645.1"/>
    <property type="molecule type" value="Genomic_DNA"/>
</dbReference>
<dbReference type="AlphaFoldDB" id="A0A6C0K3K7"/>
<dbReference type="GO" id="GO:0008270">
    <property type="term" value="F:zinc ion binding"/>
    <property type="evidence" value="ECO:0007669"/>
    <property type="project" value="UniProtKB-KW"/>
</dbReference>
<dbReference type="GO" id="GO:0003899">
    <property type="term" value="F:DNA-directed RNA polymerase activity"/>
    <property type="evidence" value="ECO:0007669"/>
    <property type="project" value="InterPro"/>
</dbReference>
<dbReference type="PANTHER" id="PTHR11239:SF12">
    <property type="entry name" value="DNA-DIRECTED RNA POLYMERASE III SUBUNIT RPC10"/>
    <property type="match status" value="1"/>
</dbReference>
<evidence type="ECO:0000256" key="1">
    <source>
        <dbReference type="ARBA" id="ARBA00022723"/>
    </source>
</evidence>
<keyword evidence="1" id="KW-0479">Metal-binding</keyword>
<dbReference type="GO" id="GO:0003676">
    <property type="term" value="F:nucleic acid binding"/>
    <property type="evidence" value="ECO:0007669"/>
    <property type="project" value="InterPro"/>
</dbReference>
<dbReference type="SUPFAM" id="SSF57783">
    <property type="entry name" value="Zinc beta-ribbon"/>
    <property type="match status" value="1"/>
</dbReference>
<evidence type="ECO:0000313" key="6">
    <source>
        <dbReference type="EMBL" id="QHU12645.1"/>
    </source>
</evidence>